<evidence type="ECO:0000256" key="1">
    <source>
        <dbReference type="ARBA" id="ARBA00008814"/>
    </source>
</evidence>
<dbReference type="SUPFAM" id="SSF53807">
    <property type="entry name" value="Helical backbone' metal receptor"/>
    <property type="match status" value="1"/>
</dbReference>
<feature type="region of interest" description="Disordered" evidence="2">
    <location>
        <begin position="47"/>
        <end position="88"/>
    </location>
</feature>
<keyword evidence="5" id="KW-1185">Reference proteome</keyword>
<comment type="caution">
    <text evidence="4">The sequence shown here is derived from an EMBL/GenBank/DDBJ whole genome shotgun (WGS) entry which is preliminary data.</text>
</comment>
<dbReference type="EMBL" id="WBJZ01000010">
    <property type="protein sequence ID" value="KAB1656824.1"/>
    <property type="molecule type" value="Genomic_DNA"/>
</dbReference>
<dbReference type="OrthoDB" id="9797736at2"/>
<dbReference type="PANTHER" id="PTHR30535:SF4">
    <property type="entry name" value="HEMIN-BINDING PERIPLASMIC PROTEIN HMUT"/>
    <property type="match status" value="1"/>
</dbReference>
<dbReference type="Gene3D" id="3.40.50.1980">
    <property type="entry name" value="Nitrogenase molybdenum iron protein domain"/>
    <property type="match status" value="2"/>
</dbReference>
<dbReference type="AlphaFoldDB" id="A0A7J5BRH2"/>
<evidence type="ECO:0000259" key="3">
    <source>
        <dbReference type="PROSITE" id="PS50983"/>
    </source>
</evidence>
<dbReference type="Pfam" id="PF01497">
    <property type="entry name" value="Peripla_BP_2"/>
    <property type="match status" value="1"/>
</dbReference>
<dbReference type="PROSITE" id="PS50983">
    <property type="entry name" value="FE_B12_PBP"/>
    <property type="match status" value="1"/>
</dbReference>
<organism evidence="4 5">
    <name type="scientific">Pseudoclavibacter chungangensis</name>
    <dbReference type="NCBI Taxonomy" id="587635"/>
    <lineage>
        <taxon>Bacteria</taxon>
        <taxon>Bacillati</taxon>
        <taxon>Actinomycetota</taxon>
        <taxon>Actinomycetes</taxon>
        <taxon>Micrococcales</taxon>
        <taxon>Microbacteriaceae</taxon>
        <taxon>Pseudoclavibacter</taxon>
    </lineage>
</organism>
<dbReference type="InterPro" id="IPR050902">
    <property type="entry name" value="ABC_Transporter_SBP"/>
</dbReference>
<sequence length="407" mass="42457">MTLPRILRRFRRQTIRRTTWIVVAASVVTLLWVNGFHNIGAADAGSNESCVAQPEQREPQPPTLPDVTSADLPDPRTITGPSTAYTQSSAIPPISSAASAVQQLPATVTSSDGPETTVTDTSRILALNQNGGLAAAVIGLGFGCNLVGRDTATDIEKLMPGNEQLPLVTQNGHELSAEAILELAPTVVVSDTSVGPYDVQLQLREAGIPVVMIPIVYEEGVDGVGSQIQLVADALGVPELGRALADRTQREIGQTVQALAAMSPSDTEDKPRTVLLYLRGSIYYWLGAGSGADSIIRSIGARDVATEVGFEGMAPTNAEALVQAAPDVIIVMTLGLASVGGLEAALELPGIKQTPAGANQRIVDMSDYEVMSFGPRTASVLAALGTAIYAPELAYTPEPEPTSGAKG</sequence>
<evidence type="ECO:0000256" key="2">
    <source>
        <dbReference type="SAM" id="MobiDB-lite"/>
    </source>
</evidence>
<gene>
    <name evidence="4" type="ORF">F8O01_09200</name>
</gene>
<comment type="similarity">
    <text evidence="1">Belongs to the bacterial solute-binding protein 8 family.</text>
</comment>
<dbReference type="RefSeq" id="WP_158040576.1">
    <property type="nucleotide sequence ID" value="NZ_JACCFV010000001.1"/>
</dbReference>
<evidence type="ECO:0000313" key="5">
    <source>
        <dbReference type="Proteomes" id="UP000467240"/>
    </source>
</evidence>
<evidence type="ECO:0000313" key="4">
    <source>
        <dbReference type="EMBL" id="KAB1656824.1"/>
    </source>
</evidence>
<dbReference type="InterPro" id="IPR002491">
    <property type="entry name" value="ABC_transptr_periplasmic_BD"/>
</dbReference>
<name>A0A7J5BRH2_9MICO</name>
<feature type="domain" description="Fe/B12 periplasmic-binding" evidence="3">
    <location>
        <begin position="123"/>
        <end position="392"/>
    </location>
</feature>
<proteinExistence type="inferred from homology"/>
<protein>
    <submittedName>
        <fullName evidence="4">ABC transporter substrate-binding protein</fullName>
    </submittedName>
</protein>
<reference evidence="4 5" key="1">
    <citation type="submission" date="2019-09" db="EMBL/GenBank/DDBJ databases">
        <title>Phylogeny of genus Pseudoclavibacter and closely related genus.</title>
        <authorList>
            <person name="Li Y."/>
        </authorList>
    </citation>
    <scope>NUCLEOTIDE SEQUENCE [LARGE SCALE GENOMIC DNA]</scope>
    <source>
        <strain evidence="4 5">DSM 23821</strain>
    </source>
</reference>
<dbReference type="Proteomes" id="UP000467240">
    <property type="component" value="Unassembled WGS sequence"/>
</dbReference>
<accession>A0A7J5BRH2</accession>
<dbReference type="PANTHER" id="PTHR30535">
    <property type="entry name" value="VITAMIN B12-BINDING PROTEIN"/>
    <property type="match status" value="1"/>
</dbReference>